<accession>A0AAV4UIE0</accession>
<dbReference type="AlphaFoldDB" id="A0AAV4UIE0"/>
<comment type="caution">
    <text evidence="2">The sequence shown here is derived from an EMBL/GenBank/DDBJ whole genome shotgun (WGS) entry which is preliminary data.</text>
</comment>
<feature type="region of interest" description="Disordered" evidence="1">
    <location>
        <begin position="59"/>
        <end position="89"/>
    </location>
</feature>
<feature type="compositionally biased region" description="Basic and acidic residues" evidence="1">
    <location>
        <begin position="69"/>
        <end position="87"/>
    </location>
</feature>
<evidence type="ECO:0000313" key="2">
    <source>
        <dbReference type="EMBL" id="GIY57523.1"/>
    </source>
</evidence>
<sequence length="111" mass="12685">MQRTHLVTKTGRWSLGLGIRSESVVCYGTETSCLVEKKRKQKHSLWEVVLRCEERAILAPAPPPLPHLPHLDPRKCLDRPPREESLSSRKVSCWLLSDSNAKWNERASESV</sequence>
<keyword evidence="3" id="KW-1185">Reference proteome</keyword>
<evidence type="ECO:0000313" key="3">
    <source>
        <dbReference type="Proteomes" id="UP001054945"/>
    </source>
</evidence>
<gene>
    <name evidence="2" type="ORF">CEXT_39021</name>
</gene>
<reference evidence="2 3" key="1">
    <citation type="submission" date="2021-06" db="EMBL/GenBank/DDBJ databases">
        <title>Caerostris extrusa draft genome.</title>
        <authorList>
            <person name="Kono N."/>
            <person name="Arakawa K."/>
        </authorList>
    </citation>
    <scope>NUCLEOTIDE SEQUENCE [LARGE SCALE GENOMIC DNA]</scope>
</reference>
<protein>
    <submittedName>
        <fullName evidence="2">Uncharacterized protein</fullName>
    </submittedName>
</protein>
<organism evidence="2 3">
    <name type="scientific">Caerostris extrusa</name>
    <name type="common">Bark spider</name>
    <name type="synonym">Caerostris bankana</name>
    <dbReference type="NCBI Taxonomy" id="172846"/>
    <lineage>
        <taxon>Eukaryota</taxon>
        <taxon>Metazoa</taxon>
        <taxon>Ecdysozoa</taxon>
        <taxon>Arthropoda</taxon>
        <taxon>Chelicerata</taxon>
        <taxon>Arachnida</taxon>
        <taxon>Araneae</taxon>
        <taxon>Araneomorphae</taxon>
        <taxon>Entelegynae</taxon>
        <taxon>Araneoidea</taxon>
        <taxon>Araneidae</taxon>
        <taxon>Caerostris</taxon>
    </lineage>
</organism>
<dbReference type="Proteomes" id="UP001054945">
    <property type="component" value="Unassembled WGS sequence"/>
</dbReference>
<dbReference type="EMBL" id="BPLR01012920">
    <property type="protein sequence ID" value="GIY57523.1"/>
    <property type="molecule type" value="Genomic_DNA"/>
</dbReference>
<name>A0AAV4UIE0_CAEEX</name>
<proteinExistence type="predicted"/>
<evidence type="ECO:0000256" key="1">
    <source>
        <dbReference type="SAM" id="MobiDB-lite"/>
    </source>
</evidence>